<gene>
    <name evidence="1" type="ORF">EJB05_25893</name>
</gene>
<reference evidence="1 2" key="1">
    <citation type="journal article" date="2019" name="Sci. Rep.">
        <title>A high-quality genome of Eragrostis curvula grass provides insights into Poaceae evolution and supports new strategies to enhance forage quality.</title>
        <authorList>
            <person name="Carballo J."/>
            <person name="Santos B.A.C.M."/>
            <person name="Zappacosta D."/>
            <person name="Garbus I."/>
            <person name="Selva J.P."/>
            <person name="Gallo C.A."/>
            <person name="Diaz A."/>
            <person name="Albertini E."/>
            <person name="Caccamo M."/>
            <person name="Echenique V."/>
        </authorList>
    </citation>
    <scope>NUCLEOTIDE SEQUENCE [LARGE SCALE GENOMIC DNA]</scope>
    <source>
        <strain evidence="2">cv. Victoria</strain>
        <tissue evidence="1">Leaf</tissue>
    </source>
</reference>
<dbReference type="EMBL" id="RWGY01000013">
    <property type="protein sequence ID" value="TVU23519.1"/>
    <property type="molecule type" value="Genomic_DNA"/>
</dbReference>
<keyword evidence="2" id="KW-1185">Reference proteome</keyword>
<evidence type="ECO:0000313" key="1">
    <source>
        <dbReference type="EMBL" id="TVU23519.1"/>
    </source>
</evidence>
<protein>
    <submittedName>
        <fullName evidence="1">Uncharacterized protein</fullName>
    </submittedName>
</protein>
<dbReference type="Proteomes" id="UP000324897">
    <property type="component" value="Chromosome 2"/>
</dbReference>
<dbReference type="AlphaFoldDB" id="A0A5J9UI87"/>
<name>A0A5J9UI87_9POAL</name>
<sequence length="141" mass="15563">MDCLKVMENLPFLSELLLIADCKGLHIVSNVPQVRELRVGGCPKLSWATCSAWDCTRVCLRSPHYGCLCFNNNAENYVGKTWMSTTGHDDDTELPGWTSAMWWPGLSGGRASSALAAQVPAVAGCCDAFHSTRQRRWRRGS</sequence>
<evidence type="ECO:0000313" key="2">
    <source>
        <dbReference type="Proteomes" id="UP000324897"/>
    </source>
</evidence>
<dbReference type="OrthoDB" id="10577993at2759"/>
<feature type="non-terminal residue" evidence="1">
    <location>
        <position position="1"/>
    </location>
</feature>
<proteinExistence type="predicted"/>
<dbReference type="Gramene" id="TVU23519">
    <property type="protein sequence ID" value="TVU23519"/>
    <property type="gene ID" value="EJB05_25893"/>
</dbReference>
<comment type="caution">
    <text evidence="1">The sequence shown here is derived from an EMBL/GenBank/DDBJ whole genome shotgun (WGS) entry which is preliminary data.</text>
</comment>
<accession>A0A5J9UI87</accession>
<organism evidence="1 2">
    <name type="scientific">Eragrostis curvula</name>
    <name type="common">weeping love grass</name>
    <dbReference type="NCBI Taxonomy" id="38414"/>
    <lineage>
        <taxon>Eukaryota</taxon>
        <taxon>Viridiplantae</taxon>
        <taxon>Streptophyta</taxon>
        <taxon>Embryophyta</taxon>
        <taxon>Tracheophyta</taxon>
        <taxon>Spermatophyta</taxon>
        <taxon>Magnoliopsida</taxon>
        <taxon>Liliopsida</taxon>
        <taxon>Poales</taxon>
        <taxon>Poaceae</taxon>
        <taxon>PACMAD clade</taxon>
        <taxon>Chloridoideae</taxon>
        <taxon>Eragrostideae</taxon>
        <taxon>Eragrostidinae</taxon>
        <taxon>Eragrostis</taxon>
    </lineage>
</organism>